<dbReference type="GO" id="GO:0071281">
    <property type="term" value="P:cellular response to iron ion"/>
    <property type="evidence" value="ECO:0007669"/>
    <property type="project" value="TreeGrafter"/>
</dbReference>
<feature type="compositionally biased region" description="Low complexity" evidence="2">
    <location>
        <begin position="348"/>
        <end position="367"/>
    </location>
</feature>
<accession>A0A0D6JS56</accession>
<dbReference type="GO" id="GO:0005886">
    <property type="term" value="C:plasma membrane"/>
    <property type="evidence" value="ECO:0007669"/>
    <property type="project" value="UniProtKB-SubCell"/>
</dbReference>
<sequence length="387" mass="40321">MNRQLVVALLAFATVFAGVPAPAAAAVGQAAPHQTATCTFPVTVTDATGTDVTIAEDPERVVTTNPSAAQTMWELGARDEVVGVSQYATYLDGAAEKGNVSGSGGLNVEAVIGLEPDLVLVPNSSYNAEPDRIEQLRSADISVVVFESGKSLDAVADKVERVGRMTGNCEAGVERASEMRESMQHMEQALDGAERPVGLNSFFGYSSGLGTFISDIMTTAGLRNGAAEANLTGFVQINEERVVEMNPEYIVVPDHAPVPSSPAYNSTTAIQEGNVIVIEAHKLQQPAPRAIEASEAILEAVHPDAYERYRQLETESATESPESATEDATETTTAADATATDATETDAAESTATTGSSESTTESDAPGFGVVAGLAAVGAVVLLARRR</sequence>
<evidence type="ECO:0000259" key="4">
    <source>
        <dbReference type="PROSITE" id="PS50983"/>
    </source>
</evidence>
<evidence type="ECO:0000256" key="3">
    <source>
        <dbReference type="SAM" id="Phobius"/>
    </source>
</evidence>
<dbReference type="Pfam" id="PF18204">
    <property type="entry name" value="PGF-CTERM"/>
    <property type="match status" value="1"/>
</dbReference>
<dbReference type="InterPro" id="IPR054828">
    <property type="entry name" value="Vit_B12_bind_prot"/>
</dbReference>
<feature type="compositionally biased region" description="Low complexity" evidence="2">
    <location>
        <begin position="330"/>
        <end position="342"/>
    </location>
</feature>
<name>A0A0D6JS56_9EURY</name>
<feature type="compositionally biased region" description="Low complexity" evidence="2">
    <location>
        <begin position="314"/>
        <end position="323"/>
    </location>
</feature>
<organism evidence="5 6">
    <name type="scientific">Haloferax massiliensis</name>
    <dbReference type="NCBI Taxonomy" id="1476858"/>
    <lineage>
        <taxon>Archaea</taxon>
        <taxon>Methanobacteriati</taxon>
        <taxon>Methanobacteriota</taxon>
        <taxon>Stenosarchaea group</taxon>
        <taxon>Halobacteria</taxon>
        <taxon>Halobacteriales</taxon>
        <taxon>Haloferacaceae</taxon>
        <taxon>Haloferax</taxon>
    </lineage>
</organism>
<keyword evidence="3" id="KW-0472">Membrane</keyword>
<dbReference type="InterPro" id="IPR002491">
    <property type="entry name" value="ABC_transptr_periplasmic_BD"/>
</dbReference>
<dbReference type="SUPFAM" id="SSF53807">
    <property type="entry name" value="Helical backbone' metal receptor"/>
    <property type="match status" value="1"/>
</dbReference>
<dbReference type="PANTHER" id="PTHR30535">
    <property type="entry name" value="VITAMIN B12-BINDING PROTEIN"/>
    <property type="match status" value="1"/>
</dbReference>
<dbReference type="NCBIfam" id="TIGR04126">
    <property type="entry name" value="PGF_CTERM"/>
    <property type="match status" value="1"/>
</dbReference>
<evidence type="ECO:0000313" key="5">
    <source>
        <dbReference type="EMBL" id="CQR50405.1"/>
    </source>
</evidence>
<protein>
    <submittedName>
        <fullName evidence="5">Vitamin B12-binding protein</fullName>
    </submittedName>
</protein>
<feature type="transmembrane region" description="Helical" evidence="3">
    <location>
        <begin position="365"/>
        <end position="384"/>
    </location>
</feature>
<dbReference type="OrthoDB" id="214567at2157"/>
<reference evidence="6" key="1">
    <citation type="submission" date="2015-03" db="EMBL/GenBank/DDBJ databases">
        <authorList>
            <person name="Urmite Genomes"/>
        </authorList>
    </citation>
    <scope>NUCLEOTIDE SEQUENCE [LARGE SCALE GENOMIC DNA]</scope>
    <source>
        <strain evidence="6">Arc-Hr</strain>
    </source>
</reference>
<keyword evidence="3" id="KW-1133">Transmembrane helix</keyword>
<dbReference type="PROSITE" id="PS50983">
    <property type="entry name" value="FE_B12_PBP"/>
    <property type="match status" value="1"/>
</dbReference>
<dbReference type="PANTHER" id="PTHR30535:SF34">
    <property type="entry name" value="MOLYBDATE-BINDING PROTEIN MOLA"/>
    <property type="match status" value="1"/>
</dbReference>
<dbReference type="AlphaFoldDB" id="A0A0D6JS56"/>
<dbReference type="Proteomes" id="UP000198902">
    <property type="component" value="Unassembled WGS sequence"/>
</dbReference>
<dbReference type="InterPro" id="IPR050902">
    <property type="entry name" value="ABC_Transporter_SBP"/>
</dbReference>
<dbReference type="GO" id="GO:0030115">
    <property type="term" value="C:S-layer"/>
    <property type="evidence" value="ECO:0007669"/>
    <property type="project" value="UniProtKB-SubCell"/>
</dbReference>
<keyword evidence="3" id="KW-0812">Transmembrane</keyword>
<keyword evidence="6" id="KW-1185">Reference proteome</keyword>
<proteinExistence type="predicted"/>
<dbReference type="Pfam" id="PF01497">
    <property type="entry name" value="Peripla_BP_2"/>
    <property type="match status" value="1"/>
</dbReference>
<evidence type="ECO:0000313" key="6">
    <source>
        <dbReference type="Proteomes" id="UP000198902"/>
    </source>
</evidence>
<dbReference type="NCBIfam" id="TIGR04281">
    <property type="entry name" value="peripla_PGF_1"/>
    <property type="match status" value="1"/>
</dbReference>
<dbReference type="Gene3D" id="3.40.50.1980">
    <property type="entry name" value="Nitrogenase molybdenum iron protein domain"/>
    <property type="match status" value="2"/>
</dbReference>
<dbReference type="InterPro" id="IPR026371">
    <property type="entry name" value="PGF_CTERM"/>
</dbReference>
<gene>
    <name evidence="5" type="primary">btuF</name>
    <name evidence="5" type="ORF">BN996_01885</name>
</gene>
<dbReference type="NCBIfam" id="NF038402">
    <property type="entry name" value="TroA_like"/>
    <property type="match status" value="1"/>
</dbReference>
<keyword evidence="1" id="KW-0732">Signal</keyword>
<feature type="region of interest" description="Disordered" evidence="2">
    <location>
        <begin position="312"/>
        <end position="367"/>
    </location>
</feature>
<dbReference type="InterPro" id="IPR026469">
    <property type="entry name" value="Peripla_PGF_1"/>
</dbReference>
<evidence type="ECO:0000256" key="2">
    <source>
        <dbReference type="SAM" id="MobiDB-lite"/>
    </source>
</evidence>
<feature type="domain" description="Fe/B12 periplasmic-binding" evidence="4">
    <location>
        <begin position="60"/>
        <end position="305"/>
    </location>
</feature>
<dbReference type="RefSeq" id="WP_089778458.1">
    <property type="nucleotide sequence ID" value="NZ_CABLRR010000002.1"/>
</dbReference>
<evidence type="ECO:0000256" key="1">
    <source>
        <dbReference type="ARBA" id="ARBA00022729"/>
    </source>
</evidence>
<dbReference type="EMBL" id="CSTE01000002">
    <property type="protein sequence ID" value="CQR50405.1"/>
    <property type="molecule type" value="Genomic_DNA"/>
</dbReference>